<dbReference type="Pfam" id="PF13580">
    <property type="entry name" value="SIS_2"/>
    <property type="match status" value="1"/>
</dbReference>
<evidence type="ECO:0000259" key="1">
    <source>
        <dbReference type="PROSITE" id="PS51464"/>
    </source>
</evidence>
<organism evidence="2 3">
    <name type="scientific">Jatrophihabitans lederbergiae</name>
    <dbReference type="NCBI Taxonomy" id="3075547"/>
    <lineage>
        <taxon>Bacteria</taxon>
        <taxon>Bacillati</taxon>
        <taxon>Actinomycetota</taxon>
        <taxon>Actinomycetes</taxon>
        <taxon>Jatrophihabitantales</taxon>
        <taxon>Jatrophihabitantaceae</taxon>
        <taxon>Jatrophihabitans</taxon>
    </lineage>
</organism>
<dbReference type="SUPFAM" id="SSF53697">
    <property type="entry name" value="SIS domain"/>
    <property type="match status" value="1"/>
</dbReference>
<comment type="caution">
    <text evidence="2">The sequence shown here is derived from an EMBL/GenBank/DDBJ whole genome shotgun (WGS) entry which is preliminary data.</text>
</comment>
<dbReference type="RefSeq" id="WP_311423681.1">
    <property type="nucleotide sequence ID" value="NZ_JAVREH010000019.1"/>
</dbReference>
<evidence type="ECO:0000313" key="3">
    <source>
        <dbReference type="Proteomes" id="UP001183176"/>
    </source>
</evidence>
<dbReference type="PANTHER" id="PTHR30390">
    <property type="entry name" value="SEDOHEPTULOSE 7-PHOSPHATE ISOMERASE / DNAA INITIATOR-ASSOCIATING FACTOR FOR REPLICATION INITIATION"/>
    <property type="match status" value="1"/>
</dbReference>
<accession>A0ABU2JC13</accession>
<dbReference type="EMBL" id="JAVREH010000019">
    <property type="protein sequence ID" value="MDT0262532.1"/>
    <property type="molecule type" value="Genomic_DNA"/>
</dbReference>
<dbReference type="InterPro" id="IPR001347">
    <property type="entry name" value="SIS_dom"/>
</dbReference>
<gene>
    <name evidence="2" type="ORF">RM423_14140</name>
</gene>
<dbReference type="InterPro" id="IPR050099">
    <property type="entry name" value="SIS_GmhA/DiaA_subfam"/>
</dbReference>
<feature type="domain" description="SIS" evidence="1">
    <location>
        <begin position="43"/>
        <end position="198"/>
    </location>
</feature>
<name>A0ABU2JC13_9ACTN</name>
<dbReference type="PANTHER" id="PTHR30390:SF6">
    <property type="entry name" value="DNAA INITIATOR-ASSOCIATING PROTEIN DIAA"/>
    <property type="match status" value="1"/>
</dbReference>
<reference evidence="3" key="1">
    <citation type="submission" date="2023-07" db="EMBL/GenBank/DDBJ databases">
        <title>30 novel species of actinomycetes from the DSMZ collection.</title>
        <authorList>
            <person name="Nouioui I."/>
        </authorList>
    </citation>
    <scope>NUCLEOTIDE SEQUENCE [LARGE SCALE GENOMIC DNA]</scope>
    <source>
        <strain evidence="3">DSM 44399</strain>
    </source>
</reference>
<proteinExistence type="predicted"/>
<keyword evidence="3" id="KW-1185">Reference proteome</keyword>
<dbReference type="PROSITE" id="PS51464">
    <property type="entry name" value="SIS"/>
    <property type="match status" value="1"/>
</dbReference>
<evidence type="ECO:0000313" key="2">
    <source>
        <dbReference type="EMBL" id="MDT0262532.1"/>
    </source>
</evidence>
<protein>
    <submittedName>
        <fullName evidence="2">SIS domain-containing protein</fullName>
    </submittedName>
</protein>
<dbReference type="CDD" id="cd05006">
    <property type="entry name" value="SIS_GmhA"/>
    <property type="match status" value="1"/>
</dbReference>
<dbReference type="Proteomes" id="UP001183176">
    <property type="component" value="Unassembled WGS sequence"/>
</dbReference>
<sequence>MSAPNTAATVGTSIAQEHLDVLSEALRDFGPAAETAARWGVALATALTSGARLLAVGNGGSAAQAQHLTAEIVGRYQRDRQAFSAVALHTEPSALTAIVNDFGIEEMFARQVEAHGRPGDVCVLMSTSGRSPNMVAAARRARTRGLRTWALTGPGPNPLADAADEAVTVRCPVSASVQELHLAALHIMCEAMDDELTRVPPQPRWSGSGL</sequence>
<dbReference type="Gene3D" id="3.40.50.10490">
    <property type="entry name" value="Glucose-6-phosphate isomerase like protein, domain 1"/>
    <property type="match status" value="1"/>
</dbReference>
<dbReference type="InterPro" id="IPR046348">
    <property type="entry name" value="SIS_dom_sf"/>
</dbReference>
<dbReference type="InterPro" id="IPR035461">
    <property type="entry name" value="GmhA/DiaA"/>
</dbReference>